<dbReference type="Gene3D" id="1.25.40.390">
    <property type="match status" value="1"/>
</dbReference>
<evidence type="ECO:0000256" key="1">
    <source>
        <dbReference type="SAM" id="SignalP"/>
    </source>
</evidence>
<dbReference type="Proteomes" id="UP000479293">
    <property type="component" value="Unassembled WGS sequence"/>
</dbReference>
<feature type="chain" id="PRO_5028866271" evidence="1">
    <location>
        <begin position="23"/>
        <end position="545"/>
    </location>
</feature>
<evidence type="ECO:0000313" key="3">
    <source>
        <dbReference type="Proteomes" id="UP000479293"/>
    </source>
</evidence>
<reference evidence="2 3" key="1">
    <citation type="submission" date="2019-10" db="EMBL/GenBank/DDBJ databases">
        <title>Draft Genome Sequence of Cytophagaceae sp. SJW1-29.</title>
        <authorList>
            <person name="Choi A."/>
        </authorList>
    </citation>
    <scope>NUCLEOTIDE SEQUENCE [LARGE SCALE GENOMIC DNA]</scope>
    <source>
        <strain evidence="2 3">SJW1-29</strain>
    </source>
</reference>
<dbReference type="PROSITE" id="PS51257">
    <property type="entry name" value="PROKAR_LIPOPROTEIN"/>
    <property type="match status" value="1"/>
</dbReference>
<organism evidence="2 3">
    <name type="scientific">Salmonirosea aquatica</name>
    <dbReference type="NCBI Taxonomy" id="2654236"/>
    <lineage>
        <taxon>Bacteria</taxon>
        <taxon>Pseudomonadati</taxon>
        <taxon>Bacteroidota</taxon>
        <taxon>Cytophagia</taxon>
        <taxon>Cytophagales</taxon>
        <taxon>Spirosomataceae</taxon>
        <taxon>Salmonirosea</taxon>
    </lineage>
</organism>
<dbReference type="RefSeq" id="WP_152758089.1">
    <property type="nucleotide sequence ID" value="NZ_WHLY01000002.1"/>
</dbReference>
<keyword evidence="2" id="KW-0449">Lipoprotein</keyword>
<keyword evidence="1" id="KW-0732">Signal</keyword>
<accession>A0A7C9BPC3</accession>
<gene>
    <name evidence="2" type="ORF">GBK04_06950</name>
</gene>
<name>A0A7C9BPC3_9BACT</name>
<dbReference type="InterPro" id="IPR041662">
    <property type="entry name" value="SusD-like_2"/>
</dbReference>
<proteinExistence type="predicted"/>
<dbReference type="SUPFAM" id="SSF48452">
    <property type="entry name" value="TPR-like"/>
    <property type="match status" value="1"/>
</dbReference>
<dbReference type="AlphaFoldDB" id="A0A7C9BPC3"/>
<sequence length="545" mass="59837">MKTSNKKYLVFLVLLTSFFSCKDLTELNENPNGVESSQVNPNLIMPTVLTEAAKLYTNLGYQDIAGVVQHTQKDAWSSGHNDYDWSNQSWSGYYDILRNNDLLYQRAVETNFEFHQGVALVMRAFMFGLITDLWGDAPYSSALNGELGGTENILPAFDSQEAIYTGILADLEKANGLLAKPKSEYSGIVDNVDVYYAGNPAAWQKFANSLALRYFMRISAKKADVAKAGIEKIVSDAAKYPIITKSTEDATMAFPGTSDGTSWPANSVFDASGSNYRRIKMASTLVESLQAKNDPRLGVWANKVEVPLVVDATLPAGTDKIVNGKRMLSPDKVGNTVIDTDPEYVGLPPSFSALPSAYNLNPTPGQTSFNPHVSFLNDIYKQAKGPLLKARLISAAEVHFILAEAALKGWAAGDAKAHYEAGIQNSLTTWGVGGKYAEYIAQPNVAYKGTLQQIMEQKWIASWTAATEAWFDFRRTGFPALKAGPAAKRSVLPVRFYYMQDELNINKANATAALDKLEVTNYSQADNKNSAWSKPWLIQGTGKPW</sequence>
<protein>
    <submittedName>
        <fullName evidence="2">SusD/RagB family nutrient-binding outer membrane lipoprotein</fullName>
    </submittedName>
</protein>
<dbReference type="Pfam" id="PF12771">
    <property type="entry name" value="SusD-like_2"/>
    <property type="match status" value="2"/>
</dbReference>
<comment type="caution">
    <text evidence="2">The sequence shown here is derived from an EMBL/GenBank/DDBJ whole genome shotgun (WGS) entry which is preliminary data.</text>
</comment>
<evidence type="ECO:0000313" key="2">
    <source>
        <dbReference type="EMBL" id="MPR33099.1"/>
    </source>
</evidence>
<keyword evidence="3" id="KW-1185">Reference proteome</keyword>
<feature type="signal peptide" evidence="1">
    <location>
        <begin position="1"/>
        <end position="22"/>
    </location>
</feature>
<dbReference type="EMBL" id="WHLY01000002">
    <property type="protein sequence ID" value="MPR33099.1"/>
    <property type="molecule type" value="Genomic_DNA"/>
</dbReference>
<dbReference type="InterPro" id="IPR011990">
    <property type="entry name" value="TPR-like_helical_dom_sf"/>
</dbReference>